<dbReference type="AlphaFoldDB" id="A0AAV6KL69"/>
<evidence type="ECO:0000256" key="1">
    <source>
        <dbReference type="SAM" id="MobiDB-lite"/>
    </source>
</evidence>
<dbReference type="GO" id="GO:0009535">
    <property type="term" value="C:chloroplast thylakoid membrane"/>
    <property type="evidence" value="ECO:0007669"/>
    <property type="project" value="TreeGrafter"/>
</dbReference>
<name>A0AAV6KL69_9ERIC</name>
<evidence type="ECO:0000313" key="2">
    <source>
        <dbReference type="EMBL" id="KAG5553268.1"/>
    </source>
</evidence>
<reference evidence="2" key="1">
    <citation type="submission" date="2020-08" db="EMBL/GenBank/DDBJ databases">
        <title>Plant Genome Project.</title>
        <authorList>
            <person name="Zhang R.-G."/>
        </authorList>
    </citation>
    <scope>NUCLEOTIDE SEQUENCE</scope>
    <source>
        <strain evidence="2">WSP0</strain>
        <tissue evidence="2">Leaf</tissue>
    </source>
</reference>
<dbReference type="EMBL" id="JACTNZ010000004">
    <property type="protein sequence ID" value="KAG5553268.1"/>
    <property type="molecule type" value="Genomic_DNA"/>
</dbReference>
<keyword evidence="3" id="KW-1185">Reference proteome</keyword>
<protein>
    <submittedName>
        <fullName evidence="2">Uncharacterized protein</fullName>
    </submittedName>
</protein>
<gene>
    <name evidence="2" type="ORF">RHGRI_011208</name>
</gene>
<dbReference type="PANTHER" id="PTHR36793">
    <property type="entry name" value="RIBOSOMAL RNA SMALL SUBUNIT METHYLTRANSFERASE J"/>
    <property type="match status" value="1"/>
</dbReference>
<dbReference type="Proteomes" id="UP000823749">
    <property type="component" value="Chromosome 4"/>
</dbReference>
<comment type="caution">
    <text evidence="2">The sequence shown here is derived from an EMBL/GenBank/DDBJ whole genome shotgun (WGS) entry which is preliminary data.</text>
</comment>
<proteinExistence type="predicted"/>
<accession>A0AAV6KL69</accession>
<feature type="region of interest" description="Disordered" evidence="1">
    <location>
        <begin position="46"/>
        <end position="66"/>
    </location>
</feature>
<evidence type="ECO:0000313" key="3">
    <source>
        <dbReference type="Proteomes" id="UP000823749"/>
    </source>
</evidence>
<sequence length="66" mass="7235">MEQLPKFCSQDNSLIVKEIFGVADEDAEKLRMHPLFEAGDVDSLEKMINDGSNSGEHSPDLSSNAP</sequence>
<organism evidence="2 3">
    <name type="scientific">Rhododendron griersonianum</name>
    <dbReference type="NCBI Taxonomy" id="479676"/>
    <lineage>
        <taxon>Eukaryota</taxon>
        <taxon>Viridiplantae</taxon>
        <taxon>Streptophyta</taxon>
        <taxon>Embryophyta</taxon>
        <taxon>Tracheophyta</taxon>
        <taxon>Spermatophyta</taxon>
        <taxon>Magnoliopsida</taxon>
        <taxon>eudicotyledons</taxon>
        <taxon>Gunneridae</taxon>
        <taxon>Pentapetalae</taxon>
        <taxon>asterids</taxon>
        <taxon>Ericales</taxon>
        <taxon>Ericaceae</taxon>
        <taxon>Ericoideae</taxon>
        <taxon>Rhodoreae</taxon>
        <taxon>Rhododendron</taxon>
    </lineage>
</organism>
<dbReference type="GO" id="GO:0009941">
    <property type="term" value="C:chloroplast envelope"/>
    <property type="evidence" value="ECO:0007669"/>
    <property type="project" value="TreeGrafter"/>
</dbReference>
<feature type="compositionally biased region" description="Polar residues" evidence="1">
    <location>
        <begin position="50"/>
        <end position="66"/>
    </location>
</feature>
<dbReference type="PANTHER" id="PTHR36793:SF1">
    <property type="entry name" value="RIBOSOMAL RNA SMALL SUBUNIT METHYLTRANSFERASE J"/>
    <property type="match status" value="1"/>
</dbReference>